<dbReference type="Proteomes" id="UP001296706">
    <property type="component" value="Unassembled WGS sequence"/>
</dbReference>
<dbReference type="InterPro" id="IPR050627">
    <property type="entry name" value="Nitroreductase/BluB"/>
</dbReference>
<accession>A0ABX1R8R4</accession>
<dbReference type="RefSeq" id="WP_169394882.1">
    <property type="nucleotide sequence ID" value="NZ_BAAAJH010000025.1"/>
</dbReference>
<organism evidence="1 2">
    <name type="scientific">Pseudonocardia xinjiangensis</name>
    <dbReference type="NCBI Taxonomy" id="75289"/>
    <lineage>
        <taxon>Bacteria</taxon>
        <taxon>Bacillati</taxon>
        <taxon>Actinomycetota</taxon>
        <taxon>Actinomycetes</taxon>
        <taxon>Pseudonocardiales</taxon>
        <taxon>Pseudonocardiaceae</taxon>
        <taxon>Pseudonocardia</taxon>
    </lineage>
</organism>
<dbReference type="SUPFAM" id="SSF55469">
    <property type="entry name" value="FMN-dependent nitroreductase-like"/>
    <property type="match status" value="2"/>
</dbReference>
<reference evidence="1 2" key="1">
    <citation type="submission" date="2020-04" db="EMBL/GenBank/DDBJ databases">
        <authorList>
            <person name="Klaysubun C."/>
            <person name="Duangmal K."/>
            <person name="Lipun K."/>
        </authorList>
    </citation>
    <scope>NUCLEOTIDE SEQUENCE [LARGE SCALE GENOMIC DNA]</scope>
    <source>
        <strain evidence="1 2">JCM 11839</strain>
    </source>
</reference>
<gene>
    <name evidence="1" type="ORF">HF577_06615</name>
</gene>
<sequence>MTDIPGALGLTPEQVEDVLATAGRAPSLHNSQPWRFRLTPHLIELHADPERRVHHADPDDRELRMACGAALFNLRLALHGQGIRPIVTILPAGAHPGLLAVVRHGGRKSATPEQLRLLRAVPLRRTNRHPFSDEPVPPPALYALRRAASEEGGLLHVVDEPAARTRLQQMSVRAYRAQTADPDFRAELERWTATPPGRRDGVPATAGGPLSEPQDRWVLRDFRGGSGPARPPGKDFETEPVLAVLTSQLSGALGDVHAGLALERILLTTTAEGLAVSFLSHVVEVRQTREELRRLISETRLPQAVLRIGRGYPVAATPRREISDVLDPESSRT</sequence>
<evidence type="ECO:0000313" key="2">
    <source>
        <dbReference type="Proteomes" id="UP001296706"/>
    </source>
</evidence>
<proteinExistence type="predicted"/>
<name>A0ABX1R8R4_9PSEU</name>
<dbReference type="NCBIfam" id="NF047509">
    <property type="entry name" value="Rv3131_FMN_oxido"/>
    <property type="match status" value="1"/>
</dbReference>
<protein>
    <submittedName>
        <fullName evidence="1">Nitroreductase</fullName>
    </submittedName>
</protein>
<dbReference type="InterPro" id="IPR000415">
    <property type="entry name" value="Nitroreductase-like"/>
</dbReference>
<dbReference type="PANTHER" id="PTHR23026:SF123">
    <property type="entry name" value="NAD(P)H NITROREDUCTASE RV3131-RELATED"/>
    <property type="match status" value="1"/>
</dbReference>
<evidence type="ECO:0000313" key="1">
    <source>
        <dbReference type="EMBL" id="NMH76772.1"/>
    </source>
</evidence>
<keyword evidence="2" id="KW-1185">Reference proteome</keyword>
<comment type="caution">
    <text evidence="1">The sequence shown here is derived from an EMBL/GenBank/DDBJ whole genome shotgun (WGS) entry which is preliminary data.</text>
</comment>
<dbReference type="EMBL" id="JAAXKY010000013">
    <property type="protein sequence ID" value="NMH76772.1"/>
    <property type="molecule type" value="Genomic_DNA"/>
</dbReference>
<dbReference type="Gene3D" id="3.40.109.10">
    <property type="entry name" value="NADH Oxidase"/>
    <property type="match status" value="1"/>
</dbReference>
<dbReference type="PANTHER" id="PTHR23026">
    <property type="entry name" value="NADPH NITROREDUCTASE"/>
    <property type="match status" value="1"/>
</dbReference>